<evidence type="ECO:0000256" key="1">
    <source>
        <dbReference type="ARBA" id="ARBA00001974"/>
    </source>
</evidence>
<comment type="similarity">
    <text evidence="2">Belongs to the paxM FAD-dependent monooxygenase family.</text>
</comment>
<dbReference type="PANTHER" id="PTHR13789:SF315">
    <property type="entry name" value="FAD-DEPENDENT MONOOXYGENASE MDPD"/>
    <property type="match status" value="1"/>
</dbReference>
<dbReference type="InterPro" id="IPR036188">
    <property type="entry name" value="FAD/NAD-bd_sf"/>
</dbReference>
<dbReference type="GO" id="GO:0004497">
    <property type="term" value="F:monooxygenase activity"/>
    <property type="evidence" value="ECO:0007669"/>
    <property type="project" value="UniProtKB-KW"/>
</dbReference>
<dbReference type="AlphaFoldDB" id="A0A9P4MLT9"/>
<dbReference type="FunFam" id="3.50.50.60:FF:000270">
    <property type="entry name" value="FAD/NAD(P)-binding domain-containing protein"/>
    <property type="match status" value="1"/>
</dbReference>
<feature type="domain" description="FAD-binding" evidence="7">
    <location>
        <begin position="18"/>
        <end position="357"/>
    </location>
</feature>
<dbReference type="EMBL" id="ML996083">
    <property type="protein sequence ID" value="KAF2154544.1"/>
    <property type="molecule type" value="Genomic_DNA"/>
</dbReference>
<evidence type="ECO:0000256" key="6">
    <source>
        <dbReference type="ARBA" id="ARBA00023033"/>
    </source>
</evidence>
<sequence length="485" mass="54476">MAPINGSMPVGSYPPLDIDVIVVGTGLAGLTAALECIRKGMRVRVLERNATINTAGDMFFLGLSATKLFRHWPDMESEYERISLHNAYIETFKHDGTPMIKPMRVADRLRDSGLDPNTPPGTFQMRPLVYKMYVEQVERLGVDITYSARVVEYFEENDRAGVITDSGERYTADLVIAADGVGSKSQAIVGGQIKARSSNRAMWRAAFPVSHLKQNPEVERFFGMHDGNPIVRTFLAPNSYALTLSRPDTMIWIVNHDATGSESENWNATIDYDEVIDKMNEEQVQRQWANIFKDLVRCTPPGTIVNFPLHWRDPKPTWTSPACRIVQIGDSAHSFLPASGNGATQAIEDAVTLASCLQIGGKQNIAQSVRAHVRFRFIRNACAQKLGFFNSELLQSTDWDKVKLDPRRAAPKLPKWIWSHDPESYAYENYDKVIESMKQGIKMEDEENVPPNYPPGYKYEPWSIDDIMADMQAGRPVELGGGNWD</sequence>
<accession>A0A9P4MLT9</accession>
<dbReference type="Pfam" id="PF01494">
    <property type="entry name" value="FAD_binding_3"/>
    <property type="match status" value="1"/>
</dbReference>
<keyword evidence="6" id="KW-0503">Monooxygenase</keyword>
<evidence type="ECO:0000256" key="5">
    <source>
        <dbReference type="ARBA" id="ARBA00023002"/>
    </source>
</evidence>
<dbReference type="PANTHER" id="PTHR13789">
    <property type="entry name" value="MONOOXYGENASE"/>
    <property type="match status" value="1"/>
</dbReference>
<dbReference type="OrthoDB" id="16820at2759"/>
<dbReference type="InterPro" id="IPR002938">
    <property type="entry name" value="FAD-bd"/>
</dbReference>
<comment type="caution">
    <text evidence="8">The sequence shown here is derived from an EMBL/GenBank/DDBJ whole genome shotgun (WGS) entry which is preliminary data.</text>
</comment>
<name>A0A9P4MLT9_9PEZI</name>
<dbReference type="GO" id="GO:0071949">
    <property type="term" value="F:FAD binding"/>
    <property type="evidence" value="ECO:0007669"/>
    <property type="project" value="InterPro"/>
</dbReference>
<evidence type="ECO:0000313" key="9">
    <source>
        <dbReference type="Proteomes" id="UP000799439"/>
    </source>
</evidence>
<organism evidence="8 9">
    <name type="scientific">Myriangium duriaei CBS 260.36</name>
    <dbReference type="NCBI Taxonomy" id="1168546"/>
    <lineage>
        <taxon>Eukaryota</taxon>
        <taxon>Fungi</taxon>
        <taxon>Dikarya</taxon>
        <taxon>Ascomycota</taxon>
        <taxon>Pezizomycotina</taxon>
        <taxon>Dothideomycetes</taxon>
        <taxon>Dothideomycetidae</taxon>
        <taxon>Myriangiales</taxon>
        <taxon>Myriangiaceae</taxon>
        <taxon>Myriangium</taxon>
    </lineage>
</organism>
<evidence type="ECO:0000259" key="7">
    <source>
        <dbReference type="Pfam" id="PF01494"/>
    </source>
</evidence>
<evidence type="ECO:0000256" key="4">
    <source>
        <dbReference type="ARBA" id="ARBA00022827"/>
    </source>
</evidence>
<evidence type="ECO:0000256" key="2">
    <source>
        <dbReference type="ARBA" id="ARBA00007992"/>
    </source>
</evidence>
<protein>
    <submittedName>
        <fullName evidence="8">FAD/NAD(P)-binding domain-containing protein</fullName>
    </submittedName>
</protein>
<keyword evidence="3" id="KW-0285">Flavoprotein</keyword>
<dbReference type="SUPFAM" id="SSF51905">
    <property type="entry name" value="FAD/NAD(P)-binding domain"/>
    <property type="match status" value="1"/>
</dbReference>
<evidence type="ECO:0000256" key="3">
    <source>
        <dbReference type="ARBA" id="ARBA00022630"/>
    </source>
</evidence>
<dbReference type="Proteomes" id="UP000799439">
    <property type="component" value="Unassembled WGS sequence"/>
</dbReference>
<evidence type="ECO:0000313" key="8">
    <source>
        <dbReference type="EMBL" id="KAF2154544.1"/>
    </source>
</evidence>
<gene>
    <name evidence="8" type="ORF">K461DRAFT_291474</name>
</gene>
<keyword evidence="5" id="KW-0560">Oxidoreductase</keyword>
<dbReference type="InterPro" id="IPR050493">
    <property type="entry name" value="FAD-dep_Monooxygenase_BioMet"/>
</dbReference>
<keyword evidence="9" id="KW-1185">Reference proteome</keyword>
<comment type="cofactor">
    <cofactor evidence="1">
        <name>FAD</name>
        <dbReference type="ChEBI" id="CHEBI:57692"/>
    </cofactor>
</comment>
<keyword evidence="4" id="KW-0274">FAD</keyword>
<proteinExistence type="inferred from homology"/>
<dbReference type="PRINTS" id="PR00420">
    <property type="entry name" value="RNGMNOXGNASE"/>
</dbReference>
<dbReference type="Gene3D" id="3.50.50.60">
    <property type="entry name" value="FAD/NAD(P)-binding domain"/>
    <property type="match status" value="1"/>
</dbReference>
<reference evidence="8" key="1">
    <citation type="journal article" date="2020" name="Stud. Mycol.">
        <title>101 Dothideomycetes genomes: a test case for predicting lifestyles and emergence of pathogens.</title>
        <authorList>
            <person name="Haridas S."/>
            <person name="Albert R."/>
            <person name="Binder M."/>
            <person name="Bloem J."/>
            <person name="Labutti K."/>
            <person name="Salamov A."/>
            <person name="Andreopoulos B."/>
            <person name="Baker S."/>
            <person name="Barry K."/>
            <person name="Bills G."/>
            <person name="Bluhm B."/>
            <person name="Cannon C."/>
            <person name="Castanera R."/>
            <person name="Culley D."/>
            <person name="Daum C."/>
            <person name="Ezra D."/>
            <person name="Gonzalez J."/>
            <person name="Henrissat B."/>
            <person name="Kuo A."/>
            <person name="Liang C."/>
            <person name="Lipzen A."/>
            <person name="Lutzoni F."/>
            <person name="Magnuson J."/>
            <person name="Mondo S."/>
            <person name="Nolan M."/>
            <person name="Ohm R."/>
            <person name="Pangilinan J."/>
            <person name="Park H.-J."/>
            <person name="Ramirez L."/>
            <person name="Alfaro M."/>
            <person name="Sun H."/>
            <person name="Tritt A."/>
            <person name="Yoshinaga Y."/>
            <person name="Zwiers L.-H."/>
            <person name="Turgeon B."/>
            <person name="Goodwin S."/>
            <person name="Spatafora J."/>
            <person name="Crous P."/>
            <person name="Grigoriev I."/>
        </authorList>
    </citation>
    <scope>NUCLEOTIDE SEQUENCE</scope>
    <source>
        <strain evidence="8">CBS 260.36</strain>
    </source>
</reference>